<dbReference type="PANTHER" id="PTHR46481:SF10">
    <property type="entry name" value="ZINC FINGER BED DOMAIN-CONTAINING PROTEIN 39"/>
    <property type="match status" value="1"/>
</dbReference>
<evidence type="ECO:0000256" key="4">
    <source>
        <dbReference type="ARBA" id="ARBA00022833"/>
    </source>
</evidence>
<evidence type="ECO:0000256" key="3">
    <source>
        <dbReference type="ARBA" id="ARBA00022771"/>
    </source>
</evidence>
<protein>
    <recommendedName>
        <fullName evidence="8">Transposase</fullName>
    </recommendedName>
</protein>
<keyword evidence="7" id="KW-1185">Reference proteome</keyword>
<dbReference type="EMBL" id="JAINUF010000006">
    <property type="protein sequence ID" value="KAJ8356475.1"/>
    <property type="molecule type" value="Genomic_DNA"/>
</dbReference>
<proteinExistence type="predicted"/>
<keyword evidence="2" id="KW-0479">Metal-binding</keyword>
<dbReference type="OrthoDB" id="1607513at2759"/>
<organism evidence="6 7">
    <name type="scientific">Synaphobranchus kaupii</name>
    <name type="common">Kaup's arrowtooth eel</name>
    <dbReference type="NCBI Taxonomy" id="118154"/>
    <lineage>
        <taxon>Eukaryota</taxon>
        <taxon>Metazoa</taxon>
        <taxon>Chordata</taxon>
        <taxon>Craniata</taxon>
        <taxon>Vertebrata</taxon>
        <taxon>Euteleostomi</taxon>
        <taxon>Actinopterygii</taxon>
        <taxon>Neopterygii</taxon>
        <taxon>Teleostei</taxon>
        <taxon>Anguilliformes</taxon>
        <taxon>Synaphobranchidae</taxon>
        <taxon>Synaphobranchus</taxon>
    </lineage>
</organism>
<evidence type="ECO:0000256" key="1">
    <source>
        <dbReference type="ARBA" id="ARBA00004123"/>
    </source>
</evidence>
<dbReference type="SUPFAM" id="SSF140996">
    <property type="entry name" value="Hermes dimerisation domain"/>
    <property type="match status" value="1"/>
</dbReference>
<sequence length="258" mass="28493">MIAKDLKTLDTVEGQGLRELMELACPEYQVPSRRTITQVVSEMAVEKRAEIPTELQTVEHVCLTVDFWTSIAMDSYVGVVCHFLDADWNMKLTGKARRVIGHFKQNSVALADLHKAQEKYGLSTTALIQDVCTKWNSTHDMLQTLLKNQQAVNSVIIDNAKTDGFYISNEDATVMKAVADILEPCAESTTLLGGERYTTASVALKVFHNLQKTMALKPGERGNIATLKSTLAKHLQDRCTMLEGLLTTAAALDPPLLL</sequence>
<reference evidence="6" key="1">
    <citation type="journal article" date="2023" name="Science">
        <title>Genome structures resolve the early diversification of teleost fishes.</title>
        <authorList>
            <person name="Parey E."/>
            <person name="Louis A."/>
            <person name="Montfort J."/>
            <person name="Bouchez O."/>
            <person name="Roques C."/>
            <person name="Iampietro C."/>
            <person name="Lluch J."/>
            <person name="Castinel A."/>
            <person name="Donnadieu C."/>
            <person name="Desvignes T."/>
            <person name="Floi Bucao C."/>
            <person name="Jouanno E."/>
            <person name="Wen M."/>
            <person name="Mejri S."/>
            <person name="Dirks R."/>
            <person name="Jansen H."/>
            <person name="Henkel C."/>
            <person name="Chen W.J."/>
            <person name="Zahm M."/>
            <person name="Cabau C."/>
            <person name="Klopp C."/>
            <person name="Thompson A.W."/>
            <person name="Robinson-Rechavi M."/>
            <person name="Braasch I."/>
            <person name="Lecointre G."/>
            <person name="Bobe J."/>
            <person name="Postlethwait J.H."/>
            <person name="Berthelot C."/>
            <person name="Roest Crollius H."/>
            <person name="Guiguen Y."/>
        </authorList>
    </citation>
    <scope>NUCLEOTIDE SEQUENCE</scope>
    <source>
        <strain evidence="6">WJC10195</strain>
    </source>
</reference>
<dbReference type="Proteomes" id="UP001152622">
    <property type="component" value="Chromosome 6"/>
</dbReference>
<keyword evidence="4" id="KW-0862">Zinc</keyword>
<dbReference type="SUPFAM" id="SSF53098">
    <property type="entry name" value="Ribonuclease H-like"/>
    <property type="match status" value="1"/>
</dbReference>
<name>A0A9Q1FDQ8_SYNKA</name>
<dbReference type="PANTHER" id="PTHR46481">
    <property type="entry name" value="ZINC FINGER BED DOMAIN-CONTAINING PROTEIN 4"/>
    <property type="match status" value="1"/>
</dbReference>
<dbReference type="InterPro" id="IPR012337">
    <property type="entry name" value="RNaseH-like_sf"/>
</dbReference>
<dbReference type="AlphaFoldDB" id="A0A9Q1FDQ8"/>
<accession>A0A9Q1FDQ8</accession>
<comment type="caution">
    <text evidence="6">The sequence shown here is derived from an EMBL/GenBank/DDBJ whole genome shotgun (WGS) entry which is preliminary data.</text>
</comment>
<evidence type="ECO:0000256" key="5">
    <source>
        <dbReference type="ARBA" id="ARBA00023242"/>
    </source>
</evidence>
<dbReference type="GO" id="GO:0008270">
    <property type="term" value="F:zinc ion binding"/>
    <property type="evidence" value="ECO:0007669"/>
    <property type="project" value="UniProtKB-KW"/>
</dbReference>
<keyword evidence="3" id="KW-0863">Zinc-finger</keyword>
<keyword evidence="5" id="KW-0539">Nucleus</keyword>
<evidence type="ECO:0008006" key="8">
    <source>
        <dbReference type="Google" id="ProtNLM"/>
    </source>
</evidence>
<dbReference type="InterPro" id="IPR052035">
    <property type="entry name" value="ZnF_BED_domain_contain"/>
</dbReference>
<comment type="subcellular location">
    <subcellularLocation>
        <location evidence="1">Nucleus</location>
    </subcellularLocation>
</comment>
<evidence type="ECO:0000313" key="7">
    <source>
        <dbReference type="Proteomes" id="UP001152622"/>
    </source>
</evidence>
<dbReference type="GO" id="GO:0005634">
    <property type="term" value="C:nucleus"/>
    <property type="evidence" value="ECO:0007669"/>
    <property type="project" value="UniProtKB-SubCell"/>
</dbReference>
<evidence type="ECO:0000256" key="2">
    <source>
        <dbReference type="ARBA" id="ARBA00022723"/>
    </source>
</evidence>
<evidence type="ECO:0000313" key="6">
    <source>
        <dbReference type="EMBL" id="KAJ8356475.1"/>
    </source>
</evidence>
<gene>
    <name evidence="6" type="ORF">SKAU_G00192690</name>
</gene>